<protein>
    <recommendedName>
        <fullName evidence="3">Flagellar biosynthesis protein FlhF</fullName>
    </recommendedName>
</protein>
<evidence type="ECO:0000313" key="2">
    <source>
        <dbReference type="Proteomes" id="UP001317963"/>
    </source>
</evidence>
<proteinExistence type="predicted"/>
<name>A0ABY6Q3I8_9GAMM</name>
<dbReference type="InterPro" id="IPR027417">
    <property type="entry name" value="P-loop_NTPase"/>
</dbReference>
<dbReference type="EMBL" id="CP036501">
    <property type="protein sequence ID" value="UZP73817.1"/>
    <property type="molecule type" value="Genomic_DNA"/>
</dbReference>
<dbReference type="RefSeq" id="WP_279242613.1">
    <property type="nucleotide sequence ID" value="NZ_CP036501.1"/>
</dbReference>
<sequence>MNVQRFIGRTNRLALEQVRASMGSEALILSNKRTSEGVEICAMLETGSVVSAIEQARPAVEDLTGGTNEIALAHLKRELTDLRETLHAALGERQWQDSAGKRPVIATVEQRLSTLGLPRSLIGNLVQGIGSDAKLDDAWRHAVSFLASRIEILSEAEQTGLRVKALIGGSGADRATAIQQSVQGALREFAPSSVAVISMLTDPSAALGRYCHEHGVASYMAPDAASLKKALASVKSCRQVFIETPDLMPSKGSQDPALSVLLNQRASIATLLILPCTAQSDYLELLVDHAEQLRVAGAVLTHLEDATSLGAVLGVLSGHELPVAGVVDAANNAIAQITAEGLINESKRLARRNLDRKNQQLKVAV</sequence>
<gene>
    <name evidence="1" type="ORF">E0F26_03240</name>
</gene>
<accession>A0ABY6Q3I8</accession>
<dbReference type="Gene3D" id="3.40.50.300">
    <property type="entry name" value="P-loop containing nucleotide triphosphate hydrolases"/>
    <property type="match status" value="1"/>
</dbReference>
<evidence type="ECO:0008006" key="3">
    <source>
        <dbReference type="Google" id="ProtNLM"/>
    </source>
</evidence>
<evidence type="ECO:0000313" key="1">
    <source>
        <dbReference type="EMBL" id="UZP73817.1"/>
    </source>
</evidence>
<keyword evidence="2" id="KW-1185">Reference proteome</keyword>
<organism evidence="1 2">
    <name type="scientific">Candidatus Paraluminiphilus aquimaris</name>
    <dbReference type="NCBI Taxonomy" id="2518994"/>
    <lineage>
        <taxon>Bacteria</taxon>
        <taxon>Pseudomonadati</taxon>
        <taxon>Pseudomonadota</taxon>
        <taxon>Gammaproteobacteria</taxon>
        <taxon>Cellvibrionales</taxon>
        <taxon>Halieaceae</taxon>
        <taxon>Candidatus Paraluminiphilus</taxon>
    </lineage>
</organism>
<dbReference type="Proteomes" id="UP001317963">
    <property type="component" value="Chromosome"/>
</dbReference>
<reference evidence="1 2" key="1">
    <citation type="submission" date="2019-02" db="EMBL/GenBank/DDBJ databases">
        <title>Halieaceae_genomes.</title>
        <authorList>
            <person name="Li S.-H."/>
        </authorList>
    </citation>
    <scope>NUCLEOTIDE SEQUENCE [LARGE SCALE GENOMIC DNA]</scope>
    <source>
        <strain evidence="1 2">JH123</strain>
    </source>
</reference>